<dbReference type="Gene3D" id="1.20.1250.20">
    <property type="entry name" value="MFS general substrate transporter like domains"/>
    <property type="match status" value="1"/>
</dbReference>
<evidence type="ECO:0000256" key="5">
    <source>
        <dbReference type="ARBA" id="ARBA00023180"/>
    </source>
</evidence>
<dbReference type="InterPro" id="IPR036259">
    <property type="entry name" value="MFS_trans_sf"/>
</dbReference>
<evidence type="ECO:0000256" key="3">
    <source>
        <dbReference type="ARBA" id="ARBA00022989"/>
    </source>
</evidence>
<evidence type="ECO:0000256" key="6">
    <source>
        <dbReference type="SAM" id="MobiDB-lite"/>
    </source>
</evidence>
<proteinExistence type="predicted"/>
<keyword evidence="10" id="KW-1185">Reference proteome</keyword>
<evidence type="ECO:0000313" key="10">
    <source>
        <dbReference type="Proteomes" id="UP000039046"/>
    </source>
</evidence>
<dbReference type="GO" id="GO:0005886">
    <property type="term" value="C:plasma membrane"/>
    <property type="evidence" value="ECO:0007669"/>
    <property type="project" value="TreeGrafter"/>
</dbReference>
<feature type="domain" description="Major facilitator superfamily (MFS) profile" evidence="8">
    <location>
        <begin position="151"/>
        <end position="581"/>
    </location>
</feature>
<reference evidence="9 10" key="1">
    <citation type="journal article" date="2015" name="Genome Announc.">
        <title>Draft Genome Sequence and Gene Annotation of the Entomopathogenic Fungus Verticillium hemipterigenum.</title>
        <authorList>
            <person name="Horn F."/>
            <person name="Habel A."/>
            <person name="Scharf D.H."/>
            <person name="Dworschak J."/>
            <person name="Brakhage A.A."/>
            <person name="Guthke R."/>
            <person name="Hertweck C."/>
            <person name="Linde J."/>
        </authorList>
    </citation>
    <scope>NUCLEOTIDE SEQUENCE [LARGE SCALE GENOMIC DNA]</scope>
</reference>
<keyword evidence="2 7" id="KW-0812">Transmembrane</keyword>
<protein>
    <submittedName>
        <fullName evidence="9">Putative Pc16g04480 protein</fullName>
    </submittedName>
</protein>
<dbReference type="PANTHER" id="PTHR23502:SF23">
    <property type="entry name" value="FLUCONAZOLE RESISTANCE PROTEIN 1"/>
    <property type="match status" value="1"/>
</dbReference>
<dbReference type="InterPro" id="IPR020846">
    <property type="entry name" value="MFS_dom"/>
</dbReference>
<gene>
    <name evidence="9" type="ORF">VHEMI00540</name>
</gene>
<accession>A0A0A1SQP3</accession>
<feature type="transmembrane region" description="Helical" evidence="7">
    <location>
        <begin position="523"/>
        <end position="546"/>
    </location>
</feature>
<feature type="transmembrane region" description="Helical" evidence="7">
    <location>
        <begin position="424"/>
        <end position="446"/>
    </location>
</feature>
<dbReference type="FunFam" id="1.20.1250.20:FF:000011">
    <property type="entry name" value="MFS multidrug transporter, putative"/>
    <property type="match status" value="1"/>
</dbReference>
<feature type="transmembrane region" description="Helical" evidence="7">
    <location>
        <begin position="467"/>
        <end position="485"/>
    </location>
</feature>
<dbReference type="Proteomes" id="UP000039046">
    <property type="component" value="Unassembled WGS sequence"/>
</dbReference>
<keyword evidence="4 7" id="KW-0472">Membrane</keyword>
<evidence type="ECO:0000256" key="7">
    <source>
        <dbReference type="SAM" id="Phobius"/>
    </source>
</evidence>
<feature type="transmembrane region" description="Helical" evidence="7">
    <location>
        <begin position="218"/>
        <end position="236"/>
    </location>
</feature>
<evidence type="ECO:0000256" key="1">
    <source>
        <dbReference type="ARBA" id="ARBA00004141"/>
    </source>
</evidence>
<feature type="transmembrane region" description="Helical" evidence="7">
    <location>
        <begin position="385"/>
        <end position="404"/>
    </location>
</feature>
<dbReference type="GO" id="GO:0015244">
    <property type="term" value="F:fluconazole transmembrane transporter activity"/>
    <property type="evidence" value="ECO:0007669"/>
    <property type="project" value="TreeGrafter"/>
</dbReference>
<dbReference type="SUPFAM" id="SSF103473">
    <property type="entry name" value="MFS general substrate transporter"/>
    <property type="match status" value="1"/>
</dbReference>
<evidence type="ECO:0000256" key="4">
    <source>
        <dbReference type="ARBA" id="ARBA00023136"/>
    </source>
</evidence>
<feature type="transmembrane region" description="Helical" evidence="7">
    <location>
        <begin position="273"/>
        <end position="295"/>
    </location>
</feature>
<feature type="transmembrane region" description="Helical" evidence="7">
    <location>
        <begin position="315"/>
        <end position="337"/>
    </location>
</feature>
<dbReference type="STRING" id="1531966.A0A0A1SQP3"/>
<evidence type="ECO:0000259" key="8">
    <source>
        <dbReference type="PROSITE" id="PS50850"/>
    </source>
</evidence>
<feature type="compositionally biased region" description="Low complexity" evidence="6">
    <location>
        <begin position="56"/>
        <end position="70"/>
    </location>
</feature>
<dbReference type="AlphaFoldDB" id="A0A0A1SQP3"/>
<feature type="region of interest" description="Disordered" evidence="6">
    <location>
        <begin position="45"/>
        <end position="77"/>
    </location>
</feature>
<dbReference type="HOGENOM" id="CLU_008455_11_1_1"/>
<feature type="transmembrane region" description="Helical" evidence="7">
    <location>
        <begin position="491"/>
        <end position="516"/>
    </location>
</feature>
<keyword evidence="3 7" id="KW-1133">Transmembrane helix</keyword>
<dbReference type="Pfam" id="PF07690">
    <property type="entry name" value="MFS_1"/>
    <property type="match status" value="1"/>
</dbReference>
<dbReference type="InterPro" id="IPR011701">
    <property type="entry name" value="MFS"/>
</dbReference>
<feature type="transmembrane region" description="Helical" evidence="7">
    <location>
        <begin position="248"/>
        <end position="266"/>
    </location>
</feature>
<organism evidence="9 10">
    <name type="scientific">[Torrubiella] hemipterigena</name>
    <dbReference type="NCBI Taxonomy" id="1531966"/>
    <lineage>
        <taxon>Eukaryota</taxon>
        <taxon>Fungi</taxon>
        <taxon>Dikarya</taxon>
        <taxon>Ascomycota</taxon>
        <taxon>Pezizomycotina</taxon>
        <taxon>Sordariomycetes</taxon>
        <taxon>Hypocreomycetidae</taxon>
        <taxon>Hypocreales</taxon>
        <taxon>Clavicipitaceae</taxon>
        <taxon>Clavicipitaceae incertae sedis</taxon>
        <taxon>'Torrubiella' clade</taxon>
    </lineage>
</organism>
<name>A0A0A1SQP3_9HYPO</name>
<dbReference type="PROSITE" id="PS50850">
    <property type="entry name" value="MFS"/>
    <property type="match status" value="1"/>
</dbReference>
<feature type="transmembrane region" description="Helical" evidence="7">
    <location>
        <begin position="150"/>
        <end position="169"/>
    </location>
</feature>
<sequence length="600" mass="66365">MADLIRDAAIGQIIRWATNNRYLQYPEEKADFKLPDTWNDLIEGKTAARHEQPRPTSTASTVANNTNNNSSDDETVAEPPLALAHITSRGSGINNITERRLEADEIHNIEKTLSLPVVPQKTKDGSILVDWYYTDDAEDPHNWTNGKRAAIAWVICLYTFVVYTTSAIYTTSTEGIIREFGVSNIEASLGLSLYVLGYGVGPLIFSPLSEIPRIGRNPVYIITMFLFVILSIPTAFAPNFAGLMVLRFLQGFFGSPCLASGGASLGDMYSLLALPYAMMSWVSAAYCGPALGPLLSGFSVPVKGWRWSLYESVWASAPVFIVMLLFLPETSSATILLRRAQRLRKLTGNDKFMSQSEIEQRNQKTSAIILDALVKPLEITIKDPAVLFVQIYSAIIYGIYYSFFEVFPLVYPVYYHMTLGQIGLVFLCILISCLIGIAVYSAYLYFFMNPRIARFGFPIQEDRLLPALAAAFGPTIGLFVFAWTAKETIHWIVPTIGITIYGATVFVVMQCIFIYVPLSYPQYAASLFAANDFFRSALACGSVLFAQPLYGNLGVARGTSLLGGLSVIGIIGIWLLYIYGGRLRKLSKFAVNDEPVADEQ</sequence>
<dbReference type="CDD" id="cd17323">
    <property type="entry name" value="MFS_Tpo1_MDR_like"/>
    <property type="match status" value="1"/>
</dbReference>
<evidence type="ECO:0000313" key="9">
    <source>
        <dbReference type="EMBL" id="CEJ80351.1"/>
    </source>
</evidence>
<comment type="subcellular location">
    <subcellularLocation>
        <location evidence="1">Membrane</location>
        <topology evidence="1">Multi-pass membrane protein</topology>
    </subcellularLocation>
</comment>
<keyword evidence="5" id="KW-0325">Glycoprotein</keyword>
<dbReference type="PANTHER" id="PTHR23502">
    <property type="entry name" value="MAJOR FACILITATOR SUPERFAMILY"/>
    <property type="match status" value="1"/>
</dbReference>
<evidence type="ECO:0000256" key="2">
    <source>
        <dbReference type="ARBA" id="ARBA00022692"/>
    </source>
</evidence>
<dbReference type="OrthoDB" id="3357846at2759"/>
<feature type="transmembrane region" description="Helical" evidence="7">
    <location>
        <begin position="558"/>
        <end position="579"/>
    </location>
</feature>
<dbReference type="EMBL" id="CDHN01000001">
    <property type="protein sequence ID" value="CEJ80351.1"/>
    <property type="molecule type" value="Genomic_DNA"/>
</dbReference>
<feature type="transmembrane region" description="Helical" evidence="7">
    <location>
        <begin position="189"/>
        <end position="206"/>
    </location>
</feature>
<dbReference type="GO" id="GO:1990961">
    <property type="term" value="P:xenobiotic detoxification by transmembrane export across the plasma membrane"/>
    <property type="evidence" value="ECO:0007669"/>
    <property type="project" value="TreeGrafter"/>
</dbReference>